<evidence type="ECO:0000313" key="1">
    <source>
        <dbReference type="EMBL" id="AGC69289.1"/>
    </source>
</evidence>
<dbReference type="RefSeq" id="WP_015359968.1">
    <property type="nucleotide sequence ID" value="NC_020134.1"/>
</dbReference>
<organism evidence="1 2">
    <name type="scientific">Thermoclostridium stercorarium (strain ATCC 35414 / DSM 8532 / NCIMB 11754)</name>
    <name type="common">Clostridium stercorarium</name>
    <dbReference type="NCBI Taxonomy" id="1121335"/>
    <lineage>
        <taxon>Bacteria</taxon>
        <taxon>Bacillati</taxon>
        <taxon>Bacillota</taxon>
        <taxon>Clostridia</taxon>
        <taxon>Eubacteriales</taxon>
        <taxon>Oscillospiraceae</taxon>
        <taxon>Thermoclostridium</taxon>
    </lineage>
</organism>
<proteinExistence type="predicted"/>
<name>L7VRK7_THES1</name>
<dbReference type="EMBL" id="CP004044">
    <property type="protein sequence ID" value="AGC69289.1"/>
    <property type="molecule type" value="Genomic_DNA"/>
</dbReference>
<gene>
    <name evidence="1" type="ordered locus">Cst_c23290</name>
</gene>
<protein>
    <recommendedName>
        <fullName evidence="3">Copper amine oxidase-like N-terminal domain-containing protein</fullName>
    </recommendedName>
</protein>
<accession>L7VRK7</accession>
<keyword evidence="2" id="KW-1185">Reference proteome</keyword>
<sequence>MTLKAYTIGGYNYFKLRDIAKIFDIGVVWEGETSTVKIDTGIGYED</sequence>
<dbReference type="KEGG" id="css:Cst_c23290"/>
<dbReference type="Proteomes" id="UP000011220">
    <property type="component" value="Chromosome"/>
</dbReference>
<dbReference type="AlphaFoldDB" id="L7VRK7"/>
<evidence type="ECO:0000313" key="2">
    <source>
        <dbReference type="Proteomes" id="UP000011220"/>
    </source>
</evidence>
<dbReference type="PATRIC" id="fig|1121335.3.peg.2338"/>
<evidence type="ECO:0008006" key="3">
    <source>
        <dbReference type="Google" id="ProtNLM"/>
    </source>
</evidence>
<reference evidence="1 2" key="1">
    <citation type="journal article" date="2013" name="Genome Announc.">
        <title>Complete genome sequence of Clostridium stercorarium subsp. stercorarium strain DSM 8532, a thermophilic degrader of plant cell wall fibers.</title>
        <authorList>
            <person name="Poehlein A."/>
            <person name="Zverlov V.V."/>
            <person name="Daniel R."/>
            <person name="Schwarz W.H."/>
            <person name="Liebl W."/>
        </authorList>
    </citation>
    <scope>NUCLEOTIDE SEQUENCE [LARGE SCALE GENOMIC DNA]</scope>
    <source>
        <strain evidence="2">ATCC 35414 / DSM 8532 / NCIMB 11754</strain>
    </source>
</reference>
<dbReference type="STRING" id="1121335.Cst_c23290"/>